<evidence type="ECO:0000256" key="18">
    <source>
        <dbReference type="SAM" id="MobiDB-lite"/>
    </source>
</evidence>
<sequence length="1234" mass="128543">MISGHKKPPTAMAWVSSPVTVAILFFTLSVAMTEGRARHMQKREWIIPPKDLDENKDYTKADYISKIRSDLDEQNNRKIVYSLRGIGADQDPVNVFVVDKMTGKVRVTRILDREQIPGYNLTGIAHYLDGTIAETELMLRIRVKDENDNTPVFHTMAPVSVEEMSPRGKSIMQISATDNDEPGNLNSKIKYELIDQQPAGKRMFSVTADGELRVKEPNLDREKHGSYVLTVTGADLYGAPGGLTGTGTILVNVIDVNDNAPFLEKEEYEANIMENTKNVEVMRIKAHDLDVDLVNQEFEYVIVTGNEAGYFSIVMDPQTKEGILMLDKEVDFEDVKDLKLGVGVKNKVPYHPSTEGWTGGDIHLGGPGGHGGGGGGSGGGGGGGGSGSGGGGGGSGSGGGGGGGGGGTGGSTGTGGIPGTGGVPGTGGGSGTGGVPGGNIATTWHGKTYPLKINVNNQNEGPVFDPKVKAIPISEDGKTINIKDVITTYTAIDEDTGLPAENVRYAKGKDPDNWFTIDPVTAEIRLNKIPDRESPYLHNGTYLAEVLCLTQDMPTQTATGTIAIQVEDFNDHCPQLASRLVSMCTAEEVVYVTAVDPDFEPNGAPFKFTLIPEDDKGQWSLEHLNDTTAILRNHDNIWPGIYKVAMEIQDQQGETCPDLQELEVSVCTCDHAGSCSMRGVGPGGKPSSELGPAAIALGFLGALLLLLIPLLLLFCQCGGAGLIGDFAEIPYGAKESLISYHTEGQGEDKEVPLMAAPVASAAGGMMQMASQGGVAAAGPGLALGGATGALVNSRSTMGGGGGGGFYESNIEMNYIDQTMSRMGGGGQASGFMSSEYREQGAYDQLALPEAFLADYYGQKAACMATGTSPKDNLLVYDYEGQGSPAGSVGCCSDLGSDNDLAFLDDLGAKFKTLASICGASKIENVATVSAPPPPKPVPTTQSAVISSSATDFGAFNIGVTNNTASSSRVERTVTTVEQQRAAPPSRMQLHETVAMPTQTVLLQQQPLYYMVEPQVQSTVLLADRPPVGLGQGVILVNGSQAATDGLLVQGGGLVQGAQGVMLSQGGHLQGPQGVILQGSVPGQATLGRGESMVLLERVVGEGGPALSSGTLKSASLSGPQMLLLDGAMGQQGGQILQGGGQILQGAQILQAGSTLPMGSTVGSQGVVFVERPAQGSGVSKGLHSVVTSTSTASVSDTVGSRSAPRVQLSKGPSSQKVVIQEKKVTTGQSTKQQK</sequence>
<dbReference type="GO" id="GO:0055113">
    <property type="term" value="P:epiboly involved in gastrulation with mouth forming second"/>
    <property type="evidence" value="ECO:0007669"/>
    <property type="project" value="UniProtKB-ARBA"/>
</dbReference>
<keyword evidence="3" id="KW-1003">Cell membrane</keyword>
<evidence type="ECO:0000256" key="6">
    <source>
        <dbReference type="ARBA" id="ARBA00022723"/>
    </source>
</evidence>
<feature type="domain" description="Cadherin" evidence="20">
    <location>
        <begin position="153"/>
        <end position="263"/>
    </location>
</feature>
<evidence type="ECO:0000256" key="5">
    <source>
        <dbReference type="ARBA" id="ARBA00022692"/>
    </source>
</evidence>
<dbReference type="GO" id="GO:0045216">
    <property type="term" value="P:cell-cell junction organization"/>
    <property type="evidence" value="ECO:0007669"/>
    <property type="project" value="UniProtKB-ARBA"/>
</dbReference>
<evidence type="ECO:0000256" key="7">
    <source>
        <dbReference type="ARBA" id="ARBA00022729"/>
    </source>
</evidence>
<dbReference type="InterPro" id="IPR009122">
    <property type="entry name" value="Desmosomal_cadherin"/>
</dbReference>
<gene>
    <name evidence="21" type="ORF">ACEWY4_014107</name>
</gene>
<dbReference type="InterPro" id="IPR015919">
    <property type="entry name" value="Cadherin-like_sf"/>
</dbReference>
<proteinExistence type="predicted"/>
<comment type="function">
    <text evidence="17">A component of desmosome cell-cell junctions which are required for positive regulation of cellular adhesion. Involved in the interaction of plaque proteins and intermediate filaments mediating cell-cell adhesion.</text>
</comment>
<feature type="transmembrane region" description="Helical" evidence="19">
    <location>
        <begin position="693"/>
        <end position="714"/>
    </location>
</feature>
<dbReference type="PRINTS" id="PR01818">
    <property type="entry name" value="DESMOCADHERN"/>
</dbReference>
<dbReference type="Pfam" id="PF01049">
    <property type="entry name" value="CADH_Y-type_LIR"/>
    <property type="match status" value="1"/>
</dbReference>
<dbReference type="GO" id="GO:0060027">
    <property type="term" value="P:convergent extension involved in gastrulation"/>
    <property type="evidence" value="ECO:0007669"/>
    <property type="project" value="UniProtKB-ARBA"/>
</dbReference>
<dbReference type="CDD" id="cd11304">
    <property type="entry name" value="Cadherin_repeat"/>
    <property type="match status" value="4"/>
</dbReference>
<evidence type="ECO:0000256" key="13">
    <source>
        <dbReference type="ARBA" id="ARBA00023136"/>
    </source>
</evidence>
<dbReference type="SUPFAM" id="SSF49313">
    <property type="entry name" value="Cadherin-like"/>
    <property type="match status" value="5"/>
</dbReference>
<dbReference type="FunFam" id="2.60.40.60:FF:000011">
    <property type="entry name" value="Cadherin 1"/>
    <property type="match status" value="1"/>
</dbReference>
<evidence type="ECO:0000256" key="16">
    <source>
        <dbReference type="RuleBase" id="RU003318"/>
    </source>
</evidence>
<keyword evidence="14" id="KW-0325">Glycoprotein</keyword>
<comment type="subcellular location">
    <subcellularLocation>
        <location evidence="2">Cell junction</location>
        <location evidence="2">Desmosome</location>
    </subcellularLocation>
    <subcellularLocation>
        <location evidence="1 16">Cell membrane</location>
        <topology evidence="1 16">Single-pass type I membrane protein</topology>
    </subcellularLocation>
</comment>
<dbReference type="InterPro" id="IPR027397">
    <property type="entry name" value="Catenin-bd_sf"/>
</dbReference>
<keyword evidence="7" id="KW-0732">Signal</keyword>
<feature type="transmembrane region" description="Helical" evidence="19">
    <location>
        <begin position="12"/>
        <end position="33"/>
    </location>
</feature>
<evidence type="ECO:0000313" key="21">
    <source>
        <dbReference type="EMBL" id="KAL2089419.1"/>
    </source>
</evidence>
<dbReference type="InterPro" id="IPR050971">
    <property type="entry name" value="Cadherin-domain_protein"/>
</dbReference>
<evidence type="ECO:0000256" key="14">
    <source>
        <dbReference type="ARBA" id="ARBA00023180"/>
    </source>
</evidence>
<accession>A0ABD1JRF0</accession>
<dbReference type="PRINTS" id="PR01819">
    <property type="entry name" value="DESMOGLEIN"/>
</dbReference>
<dbReference type="SMART" id="SM00112">
    <property type="entry name" value="CA"/>
    <property type="match status" value="4"/>
</dbReference>
<dbReference type="EMBL" id="JBHFQA010000012">
    <property type="protein sequence ID" value="KAL2089419.1"/>
    <property type="molecule type" value="Genomic_DNA"/>
</dbReference>
<keyword evidence="5 16" id="KW-0812">Transmembrane</keyword>
<name>A0ABD1JRF0_9TELE</name>
<evidence type="ECO:0000256" key="4">
    <source>
        <dbReference type="ARBA" id="ARBA00022685"/>
    </source>
</evidence>
<evidence type="ECO:0000256" key="2">
    <source>
        <dbReference type="ARBA" id="ARBA00004568"/>
    </source>
</evidence>
<evidence type="ECO:0000259" key="20">
    <source>
        <dbReference type="PROSITE" id="PS50268"/>
    </source>
</evidence>
<feature type="domain" description="Cadherin" evidence="20">
    <location>
        <begin position="264"/>
        <end position="346"/>
    </location>
</feature>
<organism evidence="21 22">
    <name type="scientific">Coilia grayii</name>
    <name type="common">Gray's grenadier anchovy</name>
    <dbReference type="NCBI Taxonomy" id="363190"/>
    <lineage>
        <taxon>Eukaryota</taxon>
        <taxon>Metazoa</taxon>
        <taxon>Chordata</taxon>
        <taxon>Craniata</taxon>
        <taxon>Vertebrata</taxon>
        <taxon>Euteleostomi</taxon>
        <taxon>Actinopterygii</taxon>
        <taxon>Neopterygii</taxon>
        <taxon>Teleostei</taxon>
        <taxon>Clupei</taxon>
        <taxon>Clupeiformes</taxon>
        <taxon>Clupeoidei</taxon>
        <taxon>Engraulidae</taxon>
        <taxon>Coilinae</taxon>
        <taxon>Coilia</taxon>
    </lineage>
</organism>
<keyword evidence="13 19" id="KW-0472">Membrane</keyword>
<dbReference type="GO" id="GO:0030057">
    <property type="term" value="C:desmosome"/>
    <property type="evidence" value="ECO:0007669"/>
    <property type="project" value="UniProtKB-SubCell"/>
</dbReference>
<feature type="domain" description="Cadherin" evidence="20">
    <location>
        <begin position="465"/>
        <end position="576"/>
    </location>
</feature>
<feature type="compositionally biased region" description="Low complexity" evidence="18">
    <location>
        <begin position="1191"/>
        <end position="1200"/>
    </location>
</feature>
<evidence type="ECO:0000256" key="12">
    <source>
        <dbReference type="ARBA" id="ARBA00022989"/>
    </source>
</evidence>
<keyword evidence="4" id="KW-0165">Cleavage on pair of basic residues</keyword>
<keyword evidence="12 19" id="KW-1133">Transmembrane helix</keyword>
<dbReference type="FunFam" id="2.60.40.60:FF:000068">
    <property type="entry name" value="Desmoglein 1"/>
    <property type="match status" value="1"/>
</dbReference>
<evidence type="ECO:0000256" key="11">
    <source>
        <dbReference type="ARBA" id="ARBA00022949"/>
    </source>
</evidence>
<evidence type="ECO:0000256" key="19">
    <source>
        <dbReference type="SAM" id="Phobius"/>
    </source>
</evidence>
<dbReference type="AlphaFoldDB" id="A0ABD1JRF0"/>
<feature type="region of interest" description="Disordered" evidence="18">
    <location>
        <begin position="354"/>
        <end position="441"/>
    </location>
</feature>
<dbReference type="PANTHER" id="PTHR24025:SF29">
    <property type="entry name" value="DESMOGLEIN-2-LIKE-RELATED"/>
    <property type="match status" value="1"/>
</dbReference>
<dbReference type="GO" id="GO:0005509">
    <property type="term" value="F:calcium ion binding"/>
    <property type="evidence" value="ECO:0007669"/>
    <property type="project" value="UniProtKB-UniRule"/>
</dbReference>
<feature type="domain" description="Cadherin" evidence="20">
    <location>
        <begin position="69"/>
        <end position="153"/>
    </location>
</feature>
<evidence type="ECO:0000313" key="22">
    <source>
        <dbReference type="Proteomes" id="UP001591681"/>
    </source>
</evidence>
<evidence type="ECO:0000256" key="3">
    <source>
        <dbReference type="ARBA" id="ARBA00022475"/>
    </source>
</evidence>
<keyword evidence="10 16" id="KW-0130">Cell adhesion</keyword>
<keyword evidence="6" id="KW-0479">Metal-binding</keyword>
<dbReference type="InterPro" id="IPR002126">
    <property type="entry name" value="Cadherin-like_dom"/>
</dbReference>
<dbReference type="Pfam" id="PF00028">
    <property type="entry name" value="Cadherin"/>
    <property type="match status" value="4"/>
</dbReference>
<evidence type="ECO:0000256" key="17">
    <source>
        <dbReference type="RuleBase" id="RU004358"/>
    </source>
</evidence>
<dbReference type="GO" id="GO:0005886">
    <property type="term" value="C:plasma membrane"/>
    <property type="evidence" value="ECO:0007669"/>
    <property type="project" value="UniProtKB-SubCell"/>
</dbReference>
<keyword evidence="11" id="KW-0965">Cell junction</keyword>
<feature type="compositionally biased region" description="Gly residues" evidence="18">
    <location>
        <begin position="357"/>
        <end position="437"/>
    </location>
</feature>
<keyword evidence="8" id="KW-0677">Repeat</keyword>
<dbReference type="GO" id="GO:0007155">
    <property type="term" value="P:cell adhesion"/>
    <property type="evidence" value="ECO:0007669"/>
    <property type="project" value="UniProtKB-KW"/>
</dbReference>
<feature type="compositionally biased region" description="Polar residues" evidence="18">
    <location>
        <begin position="1225"/>
        <end position="1234"/>
    </location>
</feature>
<evidence type="ECO:0000256" key="15">
    <source>
        <dbReference type="PROSITE-ProRule" id="PRU00043"/>
    </source>
</evidence>
<keyword evidence="9 15" id="KW-0106">Calcium</keyword>
<dbReference type="FunFam" id="2.60.40.60:FF:000019">
    <property type="entry name" value="Cadherin 2"/>
    <property type="match status" value="1"/>
</dbReference>
<comment type="caution">
    <text evidence="21">The sequence shown here is derived from an EMBL/GenBank/DDBJ whole genome shotgun (WGS) entry which is preliminary data.</text>
</comment>
<protein>
    <recommendedName>
        <fullName evidence="20">Cadherin domain-containing protein</fullName>
    </recommendedName>
</protein>
<dbReference type="PANTHER" id="PTHR24025">
    <property type="entry name" value="DESMOGLEIN FAMILY MEMBER"/>
    <property type="match status" value="1"/>
</dbReference>
<dbReference type="FunFam" id="4.10.900.10:FF:000003">
    <property type="entry name" value="Desmoglein 1"/>
    <property type="match status" value="1"/>
</dbReference>
<evidence type="ECO:0000256" key="9">
    <source>
        <dbReference type="ARBA" id="ARBA00022837"/>
    </source>
</evidence>
<evidence type="ECO:0000256" key="8">
    <source>
        <dbReference type="ARBA" id="ARBA00022737"/>
    </source>
</evidence>
<dbReference type="PROSITE" id="PS50268">
    <property type="entry name" value="CADHERIN_2"/>
    <property type="match status" value="4"/>
</dbReference>
<evidence type="ECO:0000256" key="1">
    <source>
        <dbReference type="ARBA" id="ARBA00004251"/>
    </source>
</evidence>
<dbReference type="PRINTS" id="PR00205">
    <property type="entry name" value="CADHERIN"/>
</dbReference>
<keyword evidence="22" id="KW-1185">Reference proteome</keyword>
<dbReference type="FunFam" id="2.60.40.60:FF:000074">
    <property type="entry name" value="Desmoglein 4"/>
    <property type="match status" value="1"/>
</dbReference>
<dbReference type="Gene3D" id="4.10.900.10">
    <property type="entry name" value="TCF3-CBD (Catenin binding domain)"/>
    <property type="match status" value="1"/>
</dbReference>
<dbReference type="Gene3D" id="2.60.40.60">
    <property type="entry name" value="Cadherins"/>
    <property type="match status" value="5"/>
</dbReference>
<reference evidence="21 22" key="1">
    <citation type="submission" date="2024-09" db="EMBL/GenBank/DDBJ databases">
        <title>A chromosome-level genome assembly of Gray's grenadier anchovy, Coilia grayii.</title>
        <authorList>
            <person name="Fu Z."/>
        </authorList>
    </citation>
    <scope>NUCLEOTIDE SEQUENCE [LARGE SCALE GENOMIC DNA]</scope>
    <source>
        <strain evidence="21">G4</strain>
        <tissue evidence="21">Muscle</tissue>
    </source>
</reference>
<dbReference type="Proteomes" id="UP001591681">
    <property type="component" value="Unassembled WGS sequence"/>
</dbReference>
<evidence type="ECO:0000256" key="10">
    <source>
        <dbReference type="ARBA" id="ARBA00022889"/>
    </source>
</evidence>
<feature type="region of interest" description="Disordered" evidence="18">
    <location>
        <begin position="1191"/>
        <end position="1234"/>
    </location>
</feature>
<dbReference type="InterPro" id="IPR020894">
    <property type="entry name" value="Cadherin_CS"/>
</dbReference>
<dbReference type="InterPro" id="IPR000233">
    <property type="entry name" value="Cadherin_Y-type_LIR"/>
</dbReference>
<dbReference type="PROSITE" id="PS00232">
    <property type="entry name" value="CADHERIN_1"/>
    <property type="match status" value="2"/>
</dbReference>
<dbReference type="FunFam" id="2.60.40.60:FF:000031">
    <property type="entry name" value="Cadherin 3"/>
    <property type="match status" value="1"/>
</dbReference>